<reference evidence="1 2" key="1">
    <citation type="submission" date="2013-02" db="EMBL/GenBank/DDBJ databases">
        <title>A novel strain isolated from Lonar lake, Maharashtra, India.</title>
        <authorList>
            <person name="Singh A."/>
        </authorList>
    </citation>
    <scope>NUCLEOTIDE SEQUENCE [LARGE SCALE GENOMIC DNA]</scope>
    <source>
        <strain evidence="1 2">AK24</strain>
    </source>
</reference>
<gene>
    <name evidence="1" type="ORF">ADIS_4538</name>
</gene>
<evidence type="ECO:0000313" key="1">
    <source>
        <dbReference type="EMBL" id="EON75049.1"/>
    </source>
</evidence>
<proteinExistence type="predicted"/>
<dbReference type="Proteomes" id="UP000013909">
    <property type="component" value="Unassembled WGS sequence"/>
</dbReference>
<protein>
    <submittedName>
        <fullName evidence="1">Uncharacterized protein</fullName>
    </submittedName>
</protein>
<dbReference type="EMBL" id="AQHR01000112">
    <property type="protein sequence ID" value="EON75049.1"/>
    <property type="molecule type" value="Genomic_DNA"/>
</dbReference>
<keyword evidence="2" id="KW-1185">Reference proteome</keyword>
<comment type="caution">
    <text evidence="1">The sequence shown here is derived from an EMBL/GenBank/DDBJ whole genome shotgun (WGS) entry which is preliminary data.</text>
</comment>
<dbReference type="AlphaFoldDB" id="R7ZLX7"/>
<name>R7ZLX7_9BACT</name>
<accession>R7ZLX7</accession>
<organism evidence="1 2">
    <name type="scientific">Lunatimonas lonarensis</name>
    <dbReference type="NCBI Taxonomy" id="1232681"/>
    <lineage>
        <taxon>Bacteria</taxon>
        <taxon>Pseudomonadati</taxon>
        <taxon>Bacteroidota</taxon>
        <taxon>Cytophagia</taxon>
        <taxon>Cytophagales</taxon>
        <taxon>Cyclobacteriaceae</taxon>
    </lineage>
</organism>
<dbReference type="STRING" id="1232681.ADIS_4538"/>
<sequence length="37" mass="4360">MRNSKNGLFNYLSLKNRSWVVHLWGILESLKKIGKTK</sequence>
<evidence type="ECO:0000313" key="2">
    <source>
        <dbReference type="Proteomes" id="UP000013909"/>
    </source>
</evidence>